<feature type="compositionally biased region" description="Low complexity" evidence="1">
    <location>
        <begin position="31"/>
        <end position="40"/>
    </location>
</feature>
<dbReference type="EMBL" id="LUGG01000003">
    <property type="protein sequence ID" value="OBZ76278.1"/>
    <property type="molecule type" value="Genomic_DNA"/>
</dbReference>
<evidence type="ECO:0000313" key="2">
    <source>
        <dbReference type="EMBL" id="OBZ76278.1"/>
    </source>
</evidence>
<evidence type="ECO:0000256" key="1">
    <source>
        <dbReference type="SAM" id="MobiDB-lite"/>
    </source>
</evidence>
<evidence type="ECO:0000313" key="3">
    <source>
        <dbReference type="Proteomes" id="UP000092993"/>
    </source>
</evidence>
<gene>
    <name evidence="2" type="ORF">A0H81_03453</name>
</gene>
<feature type="region of interest" description="Disordered" evidence="1">
    <location>
        <begin position="31"/>
        <end position="52"/>
    </location>
</feature>
<reference evidence="2 3" key="1">
    <citation type="submission" date="2016-03" db="EMBL/GenBank/DDBJ databases">
        <title>Whole genome sequencing of Grifola frondosa 9006-11.</title>
        <authorList>
            <person name="Min B."/>
            <person name="Park H."/>
            <person name="Kim J.-G."/>
            <person name="Cho H."/>
            <person name="Oh Y.-L."/>
            <person name="Kong W.-S."/>
            <person name="Choi I.-G."/>
        </authorList>
    </citation>
    <scope>NUCLEOTIDE SEQUENCE [LARGE SCALE GENOMIC DNA]</scope>
    <source>
        <strain evidence="2 3">9006-11</strain>
    </source>
</reference>
<sequence>MAHDGVGPGGDELVVVAEGELEGEEAAEVAVAGDADGGTQQEEEEAEEEGARDAYLCGGAGCTAQEEREDGARERVGAVVLGEEDGDFAEVD</sequence>
<feature type="compositionally biased region" description="Acidic residues" evidence="1">
    <location>
        <begin position="41"/>
        <end position="50"/>
    </location>
</feature>
<name>A0A1C7MHG6_GRIFR</name>
<comment type="caution">
    <text evidence="2">The sequence shown here is derived from an EMBL/GenBank/DDBJ whole genome shotgun (WGS) entry which is preliminary data.</text>
</comment>
<proteinExistence type="predicted"/>
<accession>A0A1C7MHG6</accession>
<protein>
    <submittedName>
        <fullName evidence="2">Uncharacterized protein</fullName>
    </submittedName>
</protein>
<dbReference type="Proteomes" id="UP000092993">
    <property type="component" value="Unassembled WGS sequence"/>
</dbReference>
<organism evidence="2 3">
    <name type="scientific">Grifola frondosa</name>
    <name type="common">Maitake</name>
    <name type="synonym">Polyporus frondosus</name>
    <dbReference type="NCBI Taxonomy" id="5627"/>
    <lineage>
        <taxon>Eukaryota</taxon>
        <taxon>Fungi</taxon>
        <taxon>Dikarya</taxon>
        <taxon>Basidiomycota</taxon>
        <taxon>Agaricomycotina</taxon>
        <taxon>Agaricomycetes</taxon>
        <taxon>Polyporales</taxon>
        <taxon>Grifolaceae</taxon>
        <taxon>Grifola</taxon>
    </lineage>
</organism>
<keyword evidence="3" id="KW-1185">Reference proteome</keyword>
<dbReference type="AlphaFoldDB" id="A0A1C7MHG6"/>